<dbReference type="KEGG" id="spol:FH971_05670"/>
<dbReference type="PANTHER" id="PTHR22916">
    <property type="entry name" value="GLYCOSYLTRANSFERASE"/>
    <property type="match status" value="1"/>
</dbReference>
<feature type="domain" description="Glycosyltransferase 2-like" evidence="1">
    <location>
        <begin position="6"/>
        <end position="127"/>
    </location>
</feature>
<dbReference type="RefSeq" id="WP_140233665.1">
    <property type="nucleotide sequence ID" value="NZ_CP041036.1"/>
</dbReference>
<evidence type="ECO:0000313" key="3">
    <source>
        <dbReference type="Proteomes" id="UP000319809"/>
    </source>
</evidence>
<dbReference type="EMBL" id="CP041036">
    <property type="protein sequence ID" value="QDE30510.1"/>
    <property type="molecule type" value="Genomic_DNA"/>
</dbReference>
<dbReference type="GO" id="GO:0016758">
    <property type="term" value="F:hexosyltransferase activity"/>
    <property type="evidence" value="ECO:0007669"/>
    <property type="project" value="UniProtKB-ARBA"/>
</dbReference>
<keyword evidence="2" id="KW-0808">Transferase</keyword>
<sequence length="244" mass="27910">MLPLVSIIMPGFNCSKTVARAFLSVVNQTHKNWELLFVDDASTDNTIEIVQSILDYRIKVFRSDVNSGSAVAPRNRAIDLAKGKYIAFLDSDDSWEPNKLELQLNAMIQNRCHAACSAYRRVKNDKVISVVKPPFIISYNKLLNSNHIANLTGIYNCEVLGKFYQKDIGHEDYLMWLDILGKTDCVCVKDVLASYSISDSSLSSNKYEAIKWHFNILSKELKLPFYKLYFSFFCYVCNAIFKRL</sequence>
<organism evidence="2 3">
    <name type="scientific">Shewanella polaris</name>
    <dbReference type="NCBI Taxonomy" id="2588449"/>
    <lineage>
        <taxon>Bacteria</taxon>
        <taxon>Pseudomonadati</taxon>
        <taxon>Pseudomonadota</taxon>
        <taxon>Gammaproteobacteria</taxon>
        <taxon>Alteromonadales</taxon>
        <taxon>Shewanellaceae</taxon>
        <taxon>Shewanella</taxon>
    </lineage>
</organism>
<protein>
    <submittedName>
        <fullName evidence="2">Glycosyltransferase family 2 protein</fullName>
    </submittedName>
</protein>
<gene>
    <name evidence="2" type="ORF">FH971_05670</name>
</gene>
<dbReference type="Proteomes" id="UP000319809">
    <property type="component" value="Chromosome"/>
</dbReference>
<dbReference type="CDD" id="cd00761">
    <property type="entry name" value="Glyco_tranf_GTA_type"/>
    <property type="match status" value="1"/>
</dbReference>
<evidence type="ECO:0000259" key="1">
    <source>
        <dbReference type="Pfam" id="PF00535"/>
    </source>
</evidence>
<dbReference type="SUPFAM" id="SSF53448">
    <property type="entry name" value="Nucleotide-diphospho-sugar transferases"/>
    <property type="match status" value="1"/>
</dbReference>
<keyword evidence="3" id="KW-1185">Reference proteome</keyword>
<proteinExistence type="predicted"/>
<dbReference type="Pfam" id="PF00535">
    <property type="entry name" value="Glycos_transf_2"/>
    <property type="match status" value="1"/>
</dbReference>
<dbReference type="AlphaFoldDB" id="A0A4Y5YCJ0"/>
<dbReference type="Gene3D" id="3.90.550.10">
    <property type="entry name" value="Spore Coat Polysaccharide Biosynthesis Protein SpsA, Chain A"/>
    <property type="match status" value="1"/>
</dbReference>
<accession>A0A4Y5YCJ0</accession>
<dbReference type="InterPro" id="IPR001173">
    <property type="entry name" value="Glyco_trans_2-like"/>
</dbReference>
<dbReference type="InterPro" id="IPR029044">
    <property type="entry name" value="Nucleotide-diphossugar_trans"/>
</dbReference>
<evidence type="ECO:0000313" key="2">
    <source>
        <dbReference type="EMBL" id="QDE30510.1"/>
    </source>
</evidence>
<dbReference type="PANTHER" id="PTHR22916:SF3">
    <property type="entry name" value="UDP-GLCNAC:BETAGAL BETA-1,3-N-ACETYLGLUCOSAMINYLTRANSFERASE-LIKE PROTEIN 1"/>
    <property type="match status" value="1"/>
</dbReference>
<name>A0A4Y5YCJ0_9GAMM</name>
<reference evidence="2 3" key="1">
    <citation type="submission" date="2019-06" db="EMBL/GenBank/DDBJ databases">
        <title>The genome of Shewanella sp. SM1901.</title>
        <authorList>
            <person name="Cha Q."/>
        </authorList>
    </citation>
    <scope>NUCLEOTIDE SEQUENCE [LARGE SCALE GENOMIC DNA]</scope>
    <source>
        <strain evidence="2 3">SM1901</strain>
    </source>
</reference>